<dbReference type="Pfam" id="PF00196">
    <property type="entry name" value="GerE"/>
    <property type="match status" value="1"/>
</dbReference>
<dbReference type="SUPFAM" id="SSF52172">
    <property type="entry name" value="CheY-like"/>
    <property type="match status" value="1"/>
</dbReference>
<keyword evidence="10" id="KW-1185">Reference proteome</keyword>
<feature type="compositionally biased region" description="Gly residues" evidence="6">
    <location>
        <begin position="235"/>
        <end position="245"/>
    </location>
</feature>
<evidence type="ECO:0000259" key="8">
    <source>
        <dbReference type="PROSITE" id="PS50110"/>
    </source>
</evidence>
<dbReference type="Gene3D" id="3.40.50.2300">
    <property type="match status" value="1"/>
</dbReference>
<organism evidence="9 10">
    <name type="scientific">Actinophytocola glycyrrhizae</name>
    <dbReference type="NCBI Taxonomy" id="2044873"/>
    <lineage>
        <taxon>Bacteria</taxon>
        <taxon>Bacillati</taxon>
        <taxon>Actinomycetota</taxon>
        <taxon>Actinomycetes</taxon>
        <taxon>Pseudonocardiales</taxon>
        <taxon>Pseudonocardiaceae</taxon>
    </lineage>
</organism>
<dbReference type="InterPro" id="IPR011006">
    <property type="entry name" value="CheY-like_superfamily"/>
</dbReference>
<dbReference type="Pfam" id="PF00072">
    <property type="entry name" value="Response_reg"/>
    <property type="match status" value="1"/>
</dbReference>
<dbReference type="SUPFAM" id="SSF46894">
    <property type="entry name" value="C-terminal effector domain of the bipartite response regulators"/>
    <property type="match status" value="1"/>
</dbReference>
<evidence type="ECO:0000256" key="1">
    <source>
        <dbReference type="ARBA" id="ARBA00022553"/>
    </source>
</evidence>
<dbReference type="InterPro" id="IPR016032">
    <property type="entry name" value="Sig_transdc_resp-reg_C-effctor"/>
</dbReference>
<dbReference type="CDD" id="cd06170">
    <property type="entry name" value="LuxR_C_like"/>
    <property type="match status" value="1"/>
</dbReference>
<dbReference type="InterPro" id="IPR039420">
    <property type="entry name" value="WalR-like"/>
</dbReference>
<evidence type="ECO:0000313" key="9">
    <source>
        <dbReference type="EMBL" id="MFC4856053.1"/>
    </source>
</evidence>
<dbReference type="PROSITE" id="PS50043">
    <property type="entry name" value="HTH_LUXR_2"/>
    <property type="match status" value="1"/>
</dbReference>
<keyword evidence="2" id="KW-0805">Transcription regulation</keyword>
<dbReference type="SMART" id="SM00421">
    <property type="entry name" value="HTH_LUXR"/>
    <property type="match status" value="1"/>
</dbReference>
<dbReference type="Proteomes" id="UP001595859">
    <property type="component" value="Unassembled WGS sequence"/>
</dbReference>
<dbReference type="PANTHER" id="PTHR43214">
    <property type="entry name" value="TWO-COMPONENT RESPONSE REGULATOR"/>
    <property type="match status" value="1"/>
</dbReference>
<dbReference type="CDD" id="cd17535">
    <property type="entry name" value="REC_NarL-like"/>
    <property type="match status" value="1"/>
</dbReference>
<dbReference type="EMBL" id="JBHSIS010000009">
    <property type="protein sequence ID" value="MFC4856053.1"/>
    <property type="molecule type" value="Genomic_DNA"/>
</dbReference>
<evidence type="ECO:0000256" key="3">
    <source>
        <dbReference type="ARBA" id="ARBA00023125"/>
    </source>
</evidence>
<keyword evidence="4" id="KW-0804">Transcription</keyword>
<evidence type="ECO:0000259" key="7">
    <source>
        <dbReference type="PROSITE" id="PS50043"/>
    </source>
</evidence>
<keyword evidence="1 5" id="KW-0597">Phosphoprotein</keyword>
<evidence type="ECO:0000313" key="10">
    <source>
        <dbReference type="Proteomes" id="UP001595859"/>
    </source>
</evidence>
<name>A0ABV9S5F1_9PSEU</name>
<dbReference type="RefSeq" id="WP_378058017.1">
    <property type="nucleotide sequence ID" value="NZ_JBHSIS010000009.1"/>
</dbReference>
<feature type="region of interest" description="Disordered" evidence="6">
    <location>
        <begin position="226"/>
        <end position="245"/>
    </location>
</feature>
<dbReference type="InterPro" id="IPR058245">
    <property type="entry name" value="NreC/VraR/RcsB-like_REC"/>
</dbReference>
<proteinExistence type="predicted"/>
<feature type="domain" description="Response regulatory" evidence="8">
    <location>
        <begin position="3"/>
        <end position="119"/>
    </location>
</feature>
<dbReference type="PROSITE" id="PS00622">
    <property type="entry name" value="HTH_LUXR_1"/>
    <property type="match status" value="1"/>
</dbReference>
<keyword evidence="3" id="KW-0238">DNA-binding</keyword>
<feature type="modified residue" description="4-aspartylphosphate" evidence="5">
    <location>
        <position position="54"/>
    </location>
</feature>
<evidence type="ECO:0000256" key="2">
    <source>
        <dbReference type="ARBA" id="ARBA00023015"/>
    </source>
</evidence>
<reference evidence="10" key="1">
    <citation type="journal article" date="2019" name="Int. J. Syst. Evol. Microbiol.">
        <title>The Global Catalogue of Microorganisms (GCM) 10K type strain sequencing project: providing services to taxonomists for standard genome sequencing and annotation.</title>
        <authorList>
            <consortium name="The Broad Institute Genomics Platform"/>
            <consortium name="The Broad Institute Genome Sequencing Center for Infectious Disease"/>
            <person name="Wu L."/>
            <person name="Ma J."/>
        </authorList>
    </citation>
    <scope>NUCLEOTIDE SEQUENCE [LARGE SCALE GENOMIC DNA]</scope>
    <source>
        <strain evidence="10">ZS-22-S1</strain>
    </source>
</reference>
<evidence type="ECO:0000256" key="5">
    <source>
        <dbReference type="PROSITE-ProRule" id="PRU00169"/>
    </source>
</evidence>
<comment type="caution">
    <text evidence="9">The sequence shown here is derived from an EMBL/GenBank/DDBJ whole genome shotgun (WGS) entry which is preliminary data.</text>
</comment>
<evidence type="ECO:0000256" key="4">
    <source>
        <dbReference type="ARBA" id="ARBA00023163"/>
    </source>
</evidence>
<dbReference type="PRINTS" id="PR00038">
    <property type="entry name" value="HTHLUXR"/>
</dbReference>
<dbReference type="InterPro" id="IPR000792">
    <property type="entry name" value="Tscrpt_reg_LuxR_C"/>
</dbReference>
<gene>
    <name evidence="9" type="ORF">ACFPCV_21315</name>
</gene>
<protein>
    <submittedName>
        <fullName evidence="9">Response regulator</fullName>
    </submittedName>
</protein>
<dbReference type="PROSITE" id="PS50110">
    <property type="entry name" value="RESPONSE_REGULATORY"/>
    <property type="match status" value="1"/>
</dbReference>
<accession>A0ABV9S5F1</accession>
<dbReference type="InterPro" id="IPR001789">
    <property type="entry name" value="Sig_transdc_resp-reg_receiver"/>
</dbReference>
<dbReference type="SMART" id="SM00448">
    <property type="entry name" value="REC"/>
    <property type="match status" value="1"/>
</dbReference>
<evidence type="ECO:0000256" key="6">
    <source>
        <dbReference type="SAM" id="MobiDB-lite"/>
    </source>
</evidence>
<feature type="domain" description="HTH luxR-type" evidence="7">
    <location>
        <begin position="148"/>
        <end position="213"/>
    </location>
</feature>
<sequence>MIRILLADDQALLRSTFRMLIDSCDDMTVVAEASNGVEAVDLARRHRPDLVLMDIRMPVRDGLAATQEICADLADTRVLILTTFETDEHVARALKAGASGFLGKDVTAAGLLDGIRTVVAGEALLSPAATRALIDRFLSGNGGAGDVSQGLLSILTDRERELTALAAHGLSNQEIGERLVVSPLTVRTHIHRAMSKVGARDRAQLVVIAYQQGLVQAGDGIVPGSSVADRTDVGRVGGGQPGGPR</sequence>
<dbReference type="PANTHER" id="PTHR43214:SF24">
    <property type="entry name" value="TRANSCRIPTIONAL REGULATORY PROTEIN NARL-RELATED"/>
    <property type="match status" value="1"/>
</dbReference>